<feature type="transmembrane region" description="Helical" evidence="6">
    <location>
        <begin position="163"/>
        <end position="183"/>
    </location>
</feature>
<sequence length="488" mass="52977">MDKKRTIIVTMALLLSNAMSGLDNTIINTALPRIIADLKGIEYMGWMVSVFLLGTAVATPLWSKLGERTSNKIAYQLAASTFLLGALFQGLAPNMFVLLLARLICGLGNGGMVSIPYIIYSDLYPNPAKRMRTLGLVSAFYSSATIMGPMLGGWIVDTLSWRWVFYLNIPVALISIVLVQIFFIDQKHHKNQSKVDLGGALTLTAGLIVMLIGIDLIGASSLGTLFVLFAAALIFFGLLIIIEKRAEDPVIPGRLFKNLDLNIDFALFVLIWAAMMAFSVYAPMWAQGLLATSAFIGGATQIPGAFTDLCASLSVAKMREHWSAGQVVLIGIGSLLIGYIIMMMGPISMPYLLIIVAGMFQGVGNGIVFNELQVKVQQDVEKKDVPVATSFSFLIRMIASAVAASVFGLIMNSALFRGVKSSHGKISINMLNHLSDAKTNMNLPHDLLPQMRAILYQGIHEIMIVAAILIIASLGIGIYARKREKRSI</sequence>
<keyword evidence="3 6" id="KW-0812">Transmembrane</keyword>
<dbReference type="AlphaFoldDB" id="A0A0R1RY56"/>
<dbReference type="SUPFAM" id="SSF103473">
    <property type="entry name" value="MFS general substrate transporter"/>
    <property type="match status" value="1"/>
</dbReference>
<feature type="domain" description="Major facilitator superfamily (MFS) profile" evidence="7">
    <location>
        <begin position="9"/>
        <end position="484"/>
    </location>
</feature>
<evidence type="ECO:0000256" key="2">
    <source>
        <dbReference type="ARBA" id="ARBA00022448"/>
    </source>
</evidence>
<feature type="transmembrane region" description="Helical" evidence="6">
    <location>
        <begin position="454"/>
        <end position="480"/>
    </location>
</feature>
<evidence type="ECO:0000259" key="7">
    <source>
        <dbReference type="PROSITE" id="PS50850"/>
    </source>
</evidence>
<comment type="caution">
    <text evidence="8">The sequence shown here is derived from an EMBL/GenBank/DDBJ whole genome shotgun (WGS) entry which is preliminary data.</text>
</comment>
<evidence type="ECO:0000313" key="9">
    <source>
        <dbReference type="Proteomes" id="UP000051931"/>
    </source>
</evidence>
<feature type="transmembrane region" description="Helical" evidence="6">
    <location>
        <begin position="263"/>
        <end position="282"/>
    </location>
</feature>
<keyword evidence="9" id="KW-1185">Reference proteome</keyword>
<evidence type="ECO:0000256" key="5">
    <source>
        <dbReference type="ARBA" id="ARBA00023136"/>
    </source>
</evidence>
<evidence type="ECO:0000256" key="3">
    <source>
        <dbReference type="ARBA" id="ARBA00022692"/>
    </source>
</evidence>
<dbReference type="PANTHER" id="PTHR23501">
    <property type="entry name" value="MAJOR FACILITATOR SUPERFAMILY"/>
    <property type="match status" value="1"/>
</dbReference>
<keyword evidence="4 6" id="KW-1133">Transmembrane helix</keyword>
<proteinExistence type="predicted"/>
<dbReference type="RefSeq" id="WP_027825327.1">
    <property type="nucleotide sequence ID" value="NZ_AUEI01000016.1"/>
</dbReference>
<organism evidence="8 9">
    <name type="scientific">Lactobacillus psittaci DSM 15354</name>
    <dbReference type="NCBI Taxonomy" id="1122152"/>
    <lineage>
        <taxon>Bacteria</taxon>
        <taxon>Bacillati</taxon>
        <taxon>Bacillota</taxon>
        <taxon>Bacilli</taxon>
        <taxon>Lactobacillales</taxon>
        <taxon>Lactobacillaceae</taxon>
        <taxon>Lactobacillus</taxon>
    </lineage>
</organism>
<dbReference type="GO" id="GO:0022857">
    <property type="term" value="F:transmembrane transporter activity"/>
    <property type="evidence" value="ECO:0007669"/>
    <property type="project" value="InterPro"/>
</dbReference>
<dbReference type="EMBL" id="AZFB01000015">
    <property type="protein sequence ID" value="KRL61917.1"/>
    <property type="molecule type" value="Genomic_DNA"/>
</dbReference>
<evidence type="ECO:0000313" key="8">
    <source>
        <dbReference type="EMBL" id="KRL61917.1"/>
    </source>
</evidence>
<feature type="transmembrane region" description="Helical" evidence="6">
    <location>
        <begin position="294"/>
        <end position="315"/>
    </location>
</feature>
<protein>
    <submittedName>
        <fullName evidence="8">Permease</fullName>
    </submittedName>
</protein>
<gene>
    <name evidence="8" type="ORF">FC23_GL000415</name>
</gene>
<feature type="transmembrane region" description="Helical" evidence="6">
    <location>
        <begin position="132"/>
        <end position="151"/>
    </location>
</feature>
<dbReference type="STRING" id="1122152.GCA_000425905_01384"/>
<evidence type="ECO:0000256" key="6">
    <source>
        <dbReference type="SAM" id="Phobius"/>
    </source>
</evidence>
<dbReference type="Proteomes" id="UP000051931">
    <property type="component" value="Unassembled WGS sequence"/>
</dbReference>
<dbReference type="PANTHER" id="PTHR23501:SF191">
    <property type="entry name" value="VACUOLAR BASIC AMINO ACID TRANSPORTER 4"/>
    <property type="match status" value="1"/>
</dbReference>
<feature type="transmembrane region" description="Helical" evidence="6">
    <location>
        <begin position="327"/>
        <end position="345"/>
    </location>
</feature>
<dbReference type="PATRIC" id="fig|1122152.4.peg.422"/>
<name>A0A0R1RY56_9LACO</name>
<comment type="subcellular location">
    <subcellularLocation>
        <location evidence="1">Cell membrane</location>
        <topology evidence="1">Multi-pass membrane protein</topology>
    </subcellularLocation>
</comment>
<dbReference type="InterPro" id="IPR020846">
    <property type="entry name" value="MFS_dom"/>
</dbReference>
<reference evidence="8 9" key="1">
    <citation type="journal article" date="2015" name="Genome Announc.">
        <title>Expanding the biotechnology potential of lactobacilli through comparative genomics of 213 strains and associated genera.</title>
        <authorList>
            <person name="Sun Z."/>
            <person name="Harris H.M."/>
            <person name="McCann A."/>
            <person name="Guo C."/>
            <person name="Argimon S."/>
            <person name="Zhang W."/>
            <person name="Yang X."/>
            <person name="Jeffery I.B."/>
            <person name="Cooney J.C."/>
            <person name="Kagawa T.F."/>
            <person name="Liu W."/>
            <person name="Song Y."/>
            <person name="Salvetti E."/>
            <person name="Wrobel A."/>
            <person name="Rasinkangas P."/>
            <person name="Parkhill J."/>
            <person name="Rea M.C."/>
            <person name="O'Sullivan O."/>
            <person name="Ritari J."/>
            <person name="Douillard F.P."/>
            <person name="Paul Ross R."/>
            <person name="Yang R."/>
            <person name="Briner A.E."/>
            <person name="Felis G.E."/>
            <person name="de Vos W.M."/>
            <person name="Barrangou R."/>
            <person name="Klaenhammer T.R."/>
            <person name="Caufield P.W."/>
            <person name="Cui Y."/>
            <person name="Zhang H."/>
            <person name="O'Toole P.W."/>
        </authorList>
    </citation>
    <scope>NUCLEOTIDE SEQUENCE [LARGE SCALE GENOMIC DNA]</scope>
    <source>
        <strain evidence="8 9">DSM 15354</strain>
    </source>
</reference>
<feature type="transmembrane region" description="Helical" evidence="6">
    <location>
        <begin position="44"/>
        <end position="62"/>
    </location>
</feature>
<feature type="transmembrane region" description="Helical" evidence="6">
    <location>
        <begin position="223"/>
        <end position="242"/>
    </location>
</feature>
<dbReference type="OrthoDB" id="9816041at2"/>
<dbReference type="PROSITE" id="PS50850">
    <property type="entry name" value="MFS"/>
    <property type="match status" value="1"/>
</dbReference>
<feature type="transmembrane region" description="Helical" evidence="6">
    <location>
        <begin position="351"/>
        <end position="372"/>
    </location>
</feature>
<evidence type="ECO:0000256" key="1">
    <source>
        <dbReference type="ARBA" id="ARBA00004651"/>
    </source>
</evidence>
<feature type="transmembrane region" description="Helical" evidence="6">
    <location>
        <begin position="195"/>
        <end position="217"/>
    </location>
</feature>
<feature type="transmembrane region" description="Helical" evidence="6">
    <location>
        <begin position="98"/>
        <end position="120"/>
    </location>
</feature>
<accession>A0A0R1RY56</accession>
<dbReference type="GO" id="GO:0005886">
    <property type="term" value="C:plasma membrane"/>
    <property type="evidence" value="ECO:0007669"/>
    <property type="project" value="UniProtKB-SubCell"/>
</dbReference>
<dbReference type="InterPro" id="IPR036259">
    <property type="entry name" value="MFS_trans_sf"/>
</dbReference>
<feature type="transmembrane region" description="Helical" evidence="6">
    <location>
        <begin position="74"/>
        <end position="92"/>
    </location>
</feature>
<dbReference type="InterPro" id="IPR011701">
    <property type="entry name" value="MFS"/>
</dbReference>
<feature type="transmembrane region" description="Helical" evidence="6">
    <location>
        <begin position="393"/>
        <end position="415"/>
    </location>
</feature>
<dbReference type="Gene3D" id="1.20.1250.20">
    <property type="entry name" value="MFS general substrate transporter like domains"/>
    <property type="match status" value="1"/>
</dbReference>
<dbReference type="Pfam" id="PF07690">
    <property type="entry name" value="MFS_1"/>
    <property type="match status" value="1"/>
</dbReference>
<keyword evidence="2" id="KW-0813">Transport</keyword>
<dbReference type="eggNOG" id="COG2814">
    <property type="taxonomic scope" value="Bacteria"/>
</dbReference>
<evidence type="ECO:0000256" key="4">
    <source>
        <dbReference type="ARBA" id="ARBA00022989"/>
    </source>
</evidence>
<keyword evidence="5 6" id="KW-0472">Membrane</keyword>